<dbReference type="InterPro" id="IPR040758">
    <property type="entry name" value="PrmC_N"/>
</dbReference>
<accession>A0A5B2VPF3</accession>
<proteinExistence type="inferred from homology"/>
<evidence type="ECO:0000256" key="5">
    <source>
        <dbReference type="HAMAP-Rule" id="MF_02126"/>
    </source>
</evidence>
<dbReference type="InterPro" id="IPR004556">
    <property type="entry name" value="HemK-like"/>
</dbReference>
<comment type="catalytic activity">
    <reaction evidence="4 5">
        <text>L-glutaminyl-[peptide chain release factor] + S-adenosyl-L-methionine = N(5)-methyl-L-glutaminyl-[peptide chain release factor] + S-adenosyl-L-homocysteine + H(+)</text>
        <dbReference type="Rhea" id="RHEA:42896"/>
        <dbReference type="Rhea" id="RHEA-COMP:10271"/>
        <dbReference type="Rhea" id="RHEA-COMP:10272"/>
        <dbReference type="ChEBI" id="CHEBI:15378"/>
        <dbReference type="ChEBI" id="CHEBI:30011"/>
        <dbReference type="ChEBI" id="CHEBI:57856"/>
        <dbReference type="ChEBI" id="CHEBI:59789"/>
        <dbReference type="ChEBI" id="CHEBI:61891"/>
        <dbReference type="EC" id="2.1.1.297"/>
    </reaction>
</comment>
<organism evidence="8 9">
    <name type="scientific">Chitinophaga agrisoli</name>
    <dbReference type="NCBI Taxonomy" id="2607653"/>
    <lineage>
        <taxon>Bacteria</taxon>
        <taxon>Pseudomonadati</taxon>
        <taxon>Bacteroidota</taxon>
        <taxon>Chitinophagia</taxon>
        <taxon>Chitinophagales</taxon>
        <taxon>Chitinophagaceae</taxon>
        <taxon>Chitinophaga</taxon>
    </lineage>
</organism>
<dbReference type="GO" id="GO:0003676">
    <property type="term" value="F:nucleic acid binding"/>
    <property type="evidence" value="ECO:0007669"/>
    <property type="project" value="InterPro"/>
</dbReference>
<keyword evidence="3 5" id="KW-0949">S-adenosyl-L-methionine</keyword>
<dbReference type="InterPro" id="IPR019874">
    <property type="entry name" value="RF_methyltr_PrmC"/>
</dbReference>
<feature type="binding site" evidence="5">
    <location>
        <begin position="126"/>
        <end position="130"/>
    </location>
    <ligand>
        <name>S-adenosyl-L-methionine</name>
        <dbReference type="ChEBI" id="CHEBI:59789"/>
    </ligand>
</feature>
<dbReference type="Gene3D" id="1.10.8.10">
    <property type="entry name" value="DNA helicase RuvA subunit, C-terminal domain"/>
    <property type="match status" value="1"/>
</dbReference>
<dbReference type="InterPro" id="IPR002052">
    <property type="entry name" value="DNA_methylase_N6_adenine_CS"/>
</dbReference>
<evidence type="ECO:0000256" key="1">
    <source>
        <dbReference type="ARBA" id="ARBA00022603"/>
    </source>
</evidence>
<dbReference type="GO" id="GO:0102559">
    <property type="term" value="F:peptide chain release factor N(5)-glutamine methyltransferase activity"/>
    <property type="evidence" value="ECO:0007669"/>
    <property type="project" value="UniProtKB-EC"/>
</dbReference>
<dbReference type="InterPro" id="IPR029063">
    <property type="entry name" value="SAM-dependent_MTases_sf"/>
</dbReference>
<evidence type="ECO:0000259" key="7">
    <source>
        <dbReference type="Pfam" id="PF17827"/>
    </source>
</evidence>
<dbReference type="PANTHER" id="PTHR18895:SF74">
    <property type="entry name" value="MTRF1L RELEASE FACTOR GLUTAMINE METHYLTRANSFERASE"/>
    <property type="match status" value="1"/>
</dbReference>
<evidence type="ECO:0000256" key="3">
    <source>
        <dbReference type="ARBA" id="ARBA00022691"/>
    </source>
</evidence>
<sequence length="288" mass="32217">MNIQTAFTYVTDTIVPLYSAREAANVAHLVLEHITGLSKLDRVVFKENILTPVQEIQLEEAVNALLAQQPVQYVTGTAWFWGMELLVNPQVLIPRPETEELADWVITDARDGKHDIQVKDRILDIGTGSGCIPLAIKRELTHATVWGIDVSPGAVETAEANAARQRLDVHFEQVDVLDELATAALPDFDVIVSNPPYIKHSERTGMQAQVLDYEPSLALFVPDEDALLFYRRIGQLALKILPDGGKLYFEINEAYGKEVVTLLQEQGFKDVELRQDIFAKDRMVKAVK</sequence>
<name>A0A5B2VPF3_9BACT</name>
<reference evidence="8 9" key="1">
    <citation type="submission" date="2019-09" db="EMBL/GenBank/DDBJ databases">
        <title>Chitinophaga ginsengihumi sp. nov., isolated from soil of ginseng rhizosphere.</title>
        <authorList>
            <person name="Lee J."/>
        </authorList>
    </citation>
    <scope>NUCLEOTIDE SEQUENCE [LARGE SCALE GENOMIC DNA]</scope>
    <source>
        <strain evidence="8 9">BN140078</strain>
    </source>
</reference>
<evidence type="ECO:0000256" key="4">
    <source>
        <dbReference type="ARBA" id="ARBA00048391"/>
    </source>
</evidence>
<dbReference type="CDD" id="cd02440">
    <property type="entry name" value="AdoMet_MTases"/>
    <property type="match status" value="1"/>
</dbReference>
<dbReference type="HAMAP" id="MF_02126">
    <property type="entry name" value="RF_methyltr_PrmC"/>
    <property type="match status" value="1"/>
</dbReference>
<dbReference type="EMBL" id="VUOC01000004">
    <property type="protein sequence ID" value="KAA2240077.1"/>
    <property type="molecule type" value="Genomic_DNA"/>
</dbReference>
<evidence type="ECO:0000256" key="2">
    <source>
        <dbReference type="ARBA" id="ARBA00022679"/>
    </source>
</evidence>
<comment type="caution">
    <text evidence="5">Lacks conserved residue(s) required for the propagation of feature annotation.</text>
</comment>
<dbReference type="NCBIfam" id="TIGR00536">
    <property type="entry name" value="hemK_fam"/>
    <property type="match status" value="1"/>
</dbReference>
<evidence type="ECO:0000313" key="8">
    <source>
        <dbReference type="EMBL" id="KAA2240077.1"/>
    </source>
</evidence>
<dbReference type="RefSeq" id="WP_149841255.1">
    <property type="nucleotide sequence ID" value="NZ_VUOC01000004.1"/>
</dbReference>
<feature type="binding site" evidence="5">
    <location>
        <begin position="194"/>
        <end position="197"/>
    </location>
    <ligand>
        <name>substrate</name>
    </ligand>
</feature>
<keyword evidence="2 5" id="KW-0808">Transferase</keyword>
<reference evidence="8 9" key="2">
    <citation type="submission" date="2019-09" db="EMBL/GenBank/DDBJ databases">
        <authorList>
            <person name="Jin C."/>
        </authorList>
    </citation>
    <scope>NUCLEOTIDE SEQUENCE [LARGE SCALE GENOMIC DNA]</scope>
    <source>
        <strain evidence="8 9">BN140078</strain>
    </source>
</reference>
<feature type="binding site" evidence="5">
    <location>
        <position position="149"/>
    </location>
    <ligand>
        <name>S-adenosyl-L-methionine</name>
        <dbReference type="ChEBI" id="CHEBI:59789"/>
    </ligand>
</feature>
<dbReference type="PROSITE" id="PS00092">
    <property type="entry name" value="N6_MTASE"/>
    <property type="match status" value="1"/>
</dbReference>
<dbReference type="EC" id="2.1.1.297" evidence="5"/>
<dbReference type="PANTHER" id="PTHR18895">
    <property type="entry name" value="HEMK METHYLTRANSFERASE"/>
    <property type="match status" value="1"/>
</dbReference>
<feature type="domain" description="Methyltransferase small" evidence="6">
    <location>
        <begin position="119"/>
        <end position="204"/>
    </location>
</feature>
<dbReference type="GO" id="GO:0032259">
    <property type="term" value="P:methylation"/>
    <property type="evidence" value="ECO:0007669"/>
    <property type="project" value="UniProtKB-KW"/>
</dbReference>
<feature type="binding site" evidence="5">
    <location>
        <position position="194"/>
    </location>
    <ligand>
        <name>S-adenosyl-L-methionine</name>
        <dbReference type="ChEBI" id="CHEBI:59789"/>
    </ligand>
</feature>
<evidence type="ECO:0000313" key="9">
    <source>
        <dbReference type="Proteomes" id="UP000324611"/>
    </source>
</evidence>
<keyword evidence="1 5" id="KW-0489">Methyltransferase</keyword>
<protein>
    <recommendedName>
        <fullName evidence="5">Release factor glutamine methyltransferase</fullName>
        <shortName evidence="5">RF MTase</shortName>
        <ecNumber evidence="5">2.1.1.297</ecNumber>
    </recommendedName>
    <alternativeName>
        <fullName evidence="5">N5-glutamine methyltransferase PrmC</fullName>
    </alternativeName>
    <alternativeName>
        <fullName evidence="5">Protein-(glutamine-N5) MTase PrmC</fullName>
    </alternativeName>
    <alternativeName>
        <fullName evidence="5">Protein-glutamine N-methyltransferase PrmC</fullName>
    </alternativeName>
</protein>
<dbReference type="Pfam" id="PF17827">
    <property type="entry name" value="PrmC_N"/>
    <property type="match status" value="1"/>
</dbReference>
<dbReference type="Proteomes" id="UP000324611">
    <property type="component" value="Unassembled WGS sequence"/>
</dbReference>
<evidence type="ECO:0000259" key="6">
    <source>
        <dbReference type="Pfam" id="PF05175"/>
    </source>
</evidence>
<gene>
    <name evidence="5 8" type="primary">prmC</name>
    <name evidence="8" type="ORF">F0L74_28305</name>
</gene>
<dbReference type="SUPFAM" id="SSF53335">
    <property type="entry name" value="S-adenosyl-L-methionine-dependent methyltransferases"/>
    <property type="match status" value="1"/>
</dbReference>
<comment type="similarity">
    <text evidence="5">Belongs to the protein N5-glutamine methyltransferase family. PrmC subfamily.</text>
</comment>
<dbReference type="AlphaFoldDB" id="A0A5B2VPF3"/>
<dbReference type="Pfam" id="PF05175">
    <property type="entry name" value="MTS"/>
    <property type="match status" value="1"/>
</dbReference>
<dbReference type="NCBIfam" id="TIGR03534">
    <property type="entry name" value="RF_mod_PrmC"/>
    <property type="match status" value="1"/>
</dbReference>
<keyword evidence="9" id="KW-1185">Reference proteome</keyword>
<feature type="domain" description="Release factor glutamine methyltransferase N-terminal" evidence="7">
    <location>
        <begin position="21"/>
        <end position="76"/>
    </location>
</feature>
<dbReference type="InterPro" id="IPR007848">
    <property type="entry name" value="Small_mtfrase_dom"/>
</dbReference>
<comment type="function">
    <text evidence="5">Methylates the class 1 translation termination release factors RF1/PrfA and RF2/PrfB on the glutamine residue of the universally conserved GGQ motif.</text>
</comment>
<dbReference type="InterPro" id="IPR050320">
    <property type="entry name" value="N5-glutamine_MTase"/>
</dbReference>
<dbReference type="Gene3D" id="3.40.50.150">
    <property type="entry name" value="Vaccinia Virus protein VP39"/>
    <property type="match status" value="1"/>
</dbReference>
<comment type="caution">
    <text evidence="8">The sequence shown here is derived from an EMBL/GenBank/DDBJ whole genome shotgun (WGS) entry which is preliminary data.</text>
</comment>